<feature type="domain" description="Glycosyltransferase subfamily 4-like N-terminal" evidence="2">
    <location>
        <begin position="15"/>
        <end position="175"/>
    </location>
</feature>
<dbReference type="Pfam" id="PF13439">
    <property type="entry name" value="Glyco_transf_4"/>
    <property type="match status" value="1"/>
</dbReference>
<feature type="domain" description="Glycosyl transferase family 1" evidence="1">
    <location>
        <begin position="178"/>
        <end position="298"/>
    </location>
</feature>
<accession>A0A830E5Q1</accession>
<reference evidence="3" key="1">
    <citation type="journal article" date="2014" name="Int. J. Syst. Evol. Microbiol.">
        <title>Complete genome sequence of Corynebacterium casei LMG S-19264T (=DSM 44701T), isolated from a smear-ripened cheese.</title>
        <authorList>
            <consortium name="US DOE Joint Genome Institute (JGI-PGF)"/>
            <person name="Walter F."/>
            <person name="Albersmeier A."/>
            <person name="Kalinowski J."/>
            <person name="Ruckert C."/>
        </authorList>
    </citation>
    <scope>NUCLEOTIDE SEQUENCE</scope>
    <source>
        <strain evidence="3">CCM 7217</strain>
    </source>
</reference>
<organism evidence="3 4">
    <name type="scientific">Haloferax sulfurifontis</name>
    <dbReference type="NCBI Taxonomy" id="255616"/>
    <lineage>
        <taxon>Archaea</taxon>
        <taxon>Methanobacteriati</taxon>
        <taxon>Methanobacteriota</taxon>
        <taxon>Stenosarchaea group</taxon>
        <taxon>Halobacteria</taxon>
        <taxon>Halobacteriales</taxon>
        <taxon>Haloferacaceae</taxon>
        <taxon>Haloferax</taxon>
    </lineage>
</organism>
<comment type="caution">
    <text evidence="3">The sequence shown here is derived from an EMBL/GenBank/DDBJ whole genome shotgun (WGS) entry which is preliminary data.</text>
</comment>
<dbReference type="CDD" id="cd03801">
    <property type="entry name" value="GT4_PimA-like"/>
    <property type="match status" value="1"/>
</dbReference>
<dbReference type="PANTHER" id="PTHR45947">
    <property type="entry name" value="SULFOQUINOVOSYL TRANSFERASE SQD2"/>
    <property type="match status" value="1"/>
</dbReference>
<dbReference type="AlphaFoldDB" id="A0A830E5Q1"/>
<dbReference type="EMBL" id="BMCI01000003">
    <property type="protein sequence ID" value="GGC56956.1"/>
    <property type="molecule type" value="Genomic_DNA"/>
</dbReference>
<evidence type="ECO:0000313" key="3">
    <source>
        <dbReference type="EMBL" id="GGC56956.1"/>
    </source>
</evidence>
<dbReference type="GO" id="GO:0016757">
    <property type="term" value="F:glycosyltransferase activity"/>
    <property type="evidence" value="ECO:0007669"/>
    <property type="project" value="InterPro"/>
</dbReference>
<dbReference type="InterPro" id="IPR001296">
    <property type="entry name" value="Glyco_trans_1"/>
</dbReference>
<gene>
    <name evidence="3" type="ORF">GCM10007209_18460</name>
</gene>
<dbReference type="SUPFAM" id="SSF53756">
    <property type="entry name" value="UDP-Glycosyltransferase/glycogen phosphorylase"/>
    <property type="match status" value="1"/>
</dbReference>
<dbReference type="Gene3D" id="3.40.50.2000">
    <property type="entry name" value="Glycogen Phosphorylase B"/>
    <property type="match status" value="2"/>
</dbReference>
<sequence>MRILQVTPRYPPQSGGVETHVAEISERLVDRGHEVTVLTADAGGDGFRRERRNGVRIKRYRGVAPDGAMHICPQIMRAVRNADADVVHAHNYHSFPLFFAALGVGERRFVVTTHYHGGSASSVRERLLSLYRPFGRWAIRRADAVIAVSEWEREQLARDFDVDATVIPNGLDVERFTSATAFDRERPYLLTVGRLEEYKGVQHVIRAMTDLPEFDLLVAGSGPYRDALERIAREAGVEDRVEFLGYVDSETLPGLYAGADVYVTMSEFEAYGMTVAEALAAGTPCVVREAGALVDWARREGSFAIQDARSSEIVSAVHSLDHVDVDIDIGITWSEVAEFTQIIYQNQ</sequence>
<dbReference type="Pfam" id="PF00534">
    <property type="entry name" value="Glycos_transf_1"/>
    <property type="match status" value="1"/>
</dbReference>
<dbReference type="InterPro" id="IPR028098">
    <property type="entry name" value="Glyco_trans_4-like_N"/>
</dbReference>
<proteinExistence type="predicted"/>
<protein>
    <submittedName>
        <fullName evidence="3">N-acetylglucosaminyl-phosphatidylinositol biosynthetic protein Spt14</fullName>
    </submittedName>
</protein>
<name>A0A830E5Q1_9EURY</name>
<dbReference type="InterPro" id="IPR050194">
    <property type="entry name" value="Glycosyltransferase_grp1"/>
</dbReference>
<reference evidence="3" key="2">
    <citation type="submission" date="2020-09" db="EMBL/GenBank/DDBJ databases">
        <authorList>
            <person name="Sun Q."/>
            <person name="Sedlacek I."/>
        </authorList>
    </citation>
    <scope>NUCLEOTIDE SEQUENCE</scope>
    <source>
        <strain evidence="3">CCM 7217</strain>
    </source>
</reference>
<dbReference type="PANTHER" id="PTHR45947:SF3">
    <property type="entry name" value="SULFOQUINOVOSYL TRANSFERASE SQD2"/>
    <property type="match status" value="1"/>
</dbReference>
<dbReference type="RefSeq" id="WP_188423739.1">
    <property type="nucleotide sequence ID" value="NZ_BMCI01000003.1"/>
</dbReference>
<evidence type="ECO:0000259" key="1">
    <source>
        <dbReference type="Pfam" id="PF00534"/>
    </source>
</evidence>
<evidence type="ECO:0000259" key="2">
    <source>
        <dbReference type="Pfam" id="PF13439"/>
    </source>
</evidence>
<dbReference type="Proteomes" id="UP000646833">
    <property type="component" value="Unassembled WGS sequence"/>
</dbReference>
<evidence type="ECO:0000313" key="4">
    <source>
        <dbReference type="Proteomes" id="UP000646833"/>
    </source>
</evidence>